<dbReference type="InParanoid" id="E2BLU1"/>
<evidence type="ECO:0000313" key="2">
    <source>
        <dbReference type="Proteomes" id="UP000008237"/>
    </source>
</evidence>
<keyword evidence="2" id="KW-1185">Reference proteome</keyword>
<organism evidence="2">
    <name type="scientific">Harpegnathos saltator</name>
    <name type="common">Jerdon's jumping ant</name>
    <dbReference type="NCBI Taxonomy" id="610380"/>
    <lineage>
        <taxon>Eukaryota</taxon>
        <taxon>Metazoa</taxon>
        <taxon>Ecdysozoa</taxon>
        <taxon>Arthropoda</taxon>
        <taxon>Hexapoda</taxon>
        <taxon>Insecta</taxon>
        <taxon>Pterygota</taxon>
        <taxon>Neoptera</taxon>
        <taxon>Endopterygota</taxon>
        <taxon>Hymenoptera</taxon>
        <taxon>Apocrita</taxon>
        <taxon>Aculeata</taxon>
        <taxon>Formicoidea</taxon>
        <taxon>Formicidae</taxon>
        <taxon>Ponerinae</taxon>
        <taxon>Ponerini</taxon>
        <taxon>Harpegnathos</taxon>
    </lineage>
</organism>
<sequence>MRSDELEDSLGLILVHAAQKEELVETTKAFARHTVKPQQREEGARDSQEVLISSHIERNSTGCVNLI</sequence>
<evidence type="ECO:0000313" key="1">
    <source>
        <dbReference type="EMBL" id="EFN83425.1"/>
    </source>
</evidence>
<dbReference type="EMBL" id="GL449036">
    <property type="protein sequence ID" value="EFN83425.1"/>
    <property type="molecule type" value="Genomic_DNA"/>
</dbReference>
<reference evidence="1 2" key="1">
    <citation type="journal article" date="2010" name="Science">
        <title>Genomic comparison of the ants Camponotus floridanus and Harpegnathos saltator.</title>
        <authorList>
            <person name="Bonasio R."/>
            <person name="Zhang G."/>
            <person name="Ye C."/>
            <person name="Mutti N.S."/>
            <person name="Fang X."/>
            <person name="Qin N."/>
            <person name="Donahue G."/>
            <person name="Yang P."/>
            <person name="Li Q."/>
            <person name="Li C."/>
            <person name="Zhang P."/>
            <person name="Huang Z."/>
            <person name="Berger S.L."/>
            <person name="Reinberg D."/>
            <person name="Wang J."/>
            <person name="Liebig J."/>
        </authorList>
    </citation>
    <scope>NUCLEOTIDE SEQUENCE [LARGE SCALE GENOMIC DNA]</scope>
    <source>
        <strain evidence="1 2">R22 G/1</strain>
    </source>
</reference>
<accession>E2BLU1</accession>
<proteinExistence type="predicted"/>
<gene>
    <name evidence="1" type="ORF">EAI_02244</name>
</gene>
<protein>
    <submittedName>
        <fullName evidence="1">Uncharacterized protein</fullName>
    </submittedName>
</protein>
<dbReference type="Proteomes" id="UP000008237">
    <property type="component" value="Unassembled WGS sequence"/>
</dbReference>
<dbReference type="AlphaFoldDB" id="E2BLU1"/>
<name>E2BLU1_HARSA</name>